<feature type="region of interest" description="Disordered" evidence="2">
    <location>
        <begin position="92"/>
        <end position="121"/>
    </location>
</feature>
<dbReference type="NCBIfam" id="TIGR01409">
    <property type="entry name" value="TAT_signal_seq"/>
    <property type="match status" value="1"/>
</dbReference>
<dbReference type="InterPro" id="IPR028081">
    <property type="entry name" value="Leu-bd"/>
</dbReference>
<protein>
    <submittedName>
        <fullName evidence="4">Amino acid/amide ABC transporter substrate-binding protein, HAAT family</fullName>
    </submittedName>
</protein>
<dbReference type="EMBL" id="FNWL01000001">
    <property type="protein sequence ID" value="SEH12110.1"/>
    <property type="molecule type" value="Genomic_DNA"/>
</dbReference>
<dbReference type="InterPro" id="IPR028082">
    <property type="entry name" value="Peripla_BP_I"/>
</dbReference>
<gene>
    <name evidence="4" type="ORF">SAMN04487967_0657</name>
</gene>
<feature type="compositionally biased region" description="Acidic residues" evidence="2">
    <location>
        <begin position="99"/>
        <end position="114"/>
    </location>
</feature>
<name>A0A1H6FPI9_9EURY</name>
<dbReference type="PANTHER" id="PTHR30483">
    <property type="entry name" value="LEUCINE-SPECIFIC-BINDING PROTEIN"/>
    <property type="match status" value="1"/>
</dbReference>
<dbReference type="Proteomes" id="UP000199112">
    <property type="component" value="Unassembled WGS sequence"/>
</dbReference>
<accession>A0A1H6FPI9</accession>
<evidence type="ECO:0000259" key="3">
    <source>
        <dbReference type="Pfam" id="PF13458"/>
    </source>
</evidence>
<keyword evidence="1" id="KW-0732">Signal</keyword>
<dbReference type="PANTHER" id="PTHR30483:SF37">
    <property type="entry name" value="ABC TRANSPORTER SUBSTRATE-BINDING PROTEIN"/>
    <property type="match status" value="1"/>
</dbReference>
<dbReference type="InterPro" id="IPR051010">
    <property type="entry name" value="BCAA_transport"/>
</dbReference>
<sequence length="493" mass="53418">MLPGTVYTIATVAVSTETVLSTFLEYRFRSMKLALTAGKLLCELCWEFEWKMSRRSNASGQERRSTNRRRFLKATGGASVAGLAGCLSGKSTVTATTPEADDSSDEDNGGDEMPTDTITLGGSMSLSGNLSDLGRLYADAYELTIERINNAGGVDAGDETTYELELVLRDDESDPSRSEAIYQDLVDQEGIDYLVGPYSSGITLPASDVAANAERPMVAGGGASTQIIERDNEWIFSLLPTADTYATTSIEMAMAQPDPPSSAAILAKADPFNQDVAEGARGNLQSAGVDVVVDEMIPDETTDISTYLALVEDTDADLLLLCGYQDDVVIAADQLATENVDVDMAWAPGGNLTDSFREQTGANADYWYGPSPWVPTVDSADDVFGSTSEFLSAIESGYEYEPTYHSAAASAVVQTFQRAFMAVDELTPRTVRDAIRETQFESLYGAVQFDEDGTIPREMVVNQWQPDTGRQLVWPEEISEADPIYPAPTWDER</sequence>
<evidence type="ECO:0000256" key="1">
    <source>
        <dbReference type="ARBA" id="ARBA00022729"/>
    </source>
</evidence>
<organism evidence="4 5">
    <name type="scientific">Natronorubrum sediminis</name>
    <dbReference type="NCBI Taxonomy" id="640943"/>
    <lineage>
        <taxon>Archaea</taxon>
        <taxon>Methanobacteriati</taxon>
        <taxon>Methanobacteriota</taxon>
        <taxon>Stenosarchaea group</taxon>
        <taxon>Halobacteria</taxon>
        <taxon>Halobacteriales</taxon>
        <taxon>Natrialbaceae</taxon>
        <taxon>Natronorubrum</taxon>
    </lineage>
</organism>
<proteinExistence type="predicted"/>
<dbReference type="InterPro" id="IPR019546">
    <property type="entry name" value="TAT_signal_bac_arc"/>
</dbReference>
<dbReference type="AlphaFoldDB" id="A0A1H6FPI9"/>
<evidence type="ECO:0000256" key="2">
    <source>
        <dbReference type="SAM" id="MobiDB-lite"/>
    </source>
</evidence>
<feature type="domain" description="Leucine-binding protein" evidence="3">
    <location>
        <begin position="117"/>
        <end position="465"/>
    </location>
</feature>
<evidence type="ECO:0000313" key="5">
    <source>
        <dbReference type="Proteomes" id="UP000199112"/>
    </source>
</evidence>
<keyword evidence="5" id="KW-1185">Reference proteome</keyword>
<dbReference type="SUPFAM" id="SSF53822">
    <property type="entry name" value="Periplasmic binding protein-like I"/>
    <property type="match status" value="1"/>
</dbReference>
<evidence type="ECO:0000313" key="4">
    <source>
        <dbReference type="EMBL" id="SEH12110.1"/>
    </source>
</evidence>
<dbReference type="Pfam" id="PF13458">
    <property type="entry name" value="Peripla_BP_6"/>
    <property type="match status" value="1"/>
</dbReference>
<reference evidence="5" key="1">
    <citation type="submission" date="2016-10" db="EMBL/GenBank/DDBJ databases">
        <authorList>
            <person name="Varghese N."/>
            <person name="Submissions S."/>
        </authorList>
    </citation>
    <scope>NUCLEOTIDE SEQUENCE [LARGE SCALE GENOMIC DNA]</scope>
    <source>
        <strain evidence="5">CGMCC 1.8981</strain>
    </source>
</reference>
<dbReference type="Gene3D" id="3.40.50.2300">
    <property type="match status" value="2"/>
</dbReference>
<dbReference type="CDD" id="cd06338">
    <property type="entry name" value="PBP1_ABC_ligand_binding-like"/>
    <property type="match status" value="1"/>
</dbReference>